<evidence type="ECO:0000313" key="2">
    <source>
        <dbReference type="EMBL" id="OIT37286.1"/>
    </source>
</evidence>
<keyword evidence="1" id="KW-1133">Transmembrane helix</keyword>
<keyword evidence="3" id="KW-1185">Reference proteome</keyword>
<dbReference type="Gramene" id="OIT37286">
    <property type="protein sequence ID" value="OIT37286"/>
    <property type="gene ID" value="A4A49_03274"/>
</dbReference>
<evidence type="ECO:0000313" key="3">
    <source>
        <dbReference type="Proteomes" id="UP000187609"/>
    </source>
</evidence>
<feature type="transmembrane region" description="Helical" evidence="1">
    <location>
        <begin position="26"/>
        <end position="43"/>
    </location>
</feature>
<protein>
    <recommendedName>
        <fullName evidence="4">Reverse transcriptase Ty1/copia-type domain-containing protein</fullName>
    </recommendedName>
</protein>
<accession>A0A314L6N7</accession>
<dbReference type="Proteomes" id="UP000187609">
    <property type="component" value="Unassembled WGS sequence"/>
</dbReference>
<proteinExistence type="predicted"/>
<dbReference type="AlphaFoldDB" id="A0A314L6N7"/>
<evidence type="ECO:0008006" key="4">
    <source>
        <dbReference type="Google" id="ProtNLM"/>
    </source>
</evidence>
<evidence type="ECO:0000256" key="1">
    <source>
        <dbReference type="SAM" id="Phobius"/>
    </source>
</evidence>
<reference evidence="2" key="1">
    <citation type="submission" date="2016-11" db="EMBL/GenBank/DDBJ databases">
        <title>The genome of Nicotiana attenuata.</title>
        <authorList>
            <person name="Xu S."/>
            <person name="Brockmoeller T."/>
            <person name="Gaquerel E."/>
            <person name="Navarro A."/>
            <person name="Kuhl H."/>
            <person name="Gase K."/>
            <person name="Ling Z."/>
            <person name="Zhou W."/>
            <person name="Kreitzer C."/>
            <person name="Stanke M."/>
            <person name="Tang H."/>
            <person name="Lyons E."/>
            <person name="Pandey P."/>
            <person name="Pandey S.P."/>
            <person name="Timmermann B."/>
            <person name="Baldwin I.T."/>
        </authorList>
    </citation>
    <scope>NUCLEOTIDE SEQUENCE [LARGE SCALE GENOMIC DNA]</scope>
    <source>
        <strain evidence="2">UT</strain>
    </source>
</reference>
<organism evidence="2 3">
    <name type="scientific">Nicotiana attenuata</name>
    <name type="common">Coyote tobacco</name>
    <dbReference type="NCBI Taxonomy" id="49451"/>
    <lineage>
        <taxon>Eukaryota</taxon>
        <taxon>Viridiplantae</taxon>
        <taxon>Streptophyta</taxon>
        <taxon>Embryophyta</taxon>
        <taxon>Tracheophyta</taxon>
        <taxon>Spermatophyta</taxon>
        <taxon>Magnoliopsida</taxon>
        <taxon>eudicotyledons</taxon>
        <taxon>Gunneridae</taxon>
        <taxon>Pentapetalae</taxon>
        <taxon>asterids</taxon>
        <taxon>lamiids</taxon>
        <taxon>Solanales</taxon>
        <taxon>Solanaceae</taxon>
        <taxon>Nicotianoideae</taxon>
        <taxon>Nicotianeae</taxon>
        <taxon>Nicotiana</taxon>
    </lineage>
</organism>
<gene>
    <name evidence="2" type="ORF">A4A49_03274</name>
</gene>
<dbReference type="EMBL" id="MJEQ01000329">
    <property type="protein sequence ID" value="OIT37286.1"/>
    <property type="molecule type" value="Genomic_DNA"/>
</dbReference>
<keyword evidence="1" id="KW-0472">Membrane</keyword>
<name>A0A314L6N7_NICAT</name>
<keyword evidence="1" id="KW-0812">Transmembrane</keyword>
<comment type="caution">
    <text evidence="2">The sequence shown here is derived from an EMBL/GenBank/DDBJ whole genome shotgun (WGS) entry which is preliminary data.</text>
</comment>
<sequence length="179" mass="20411">MSRRLQPIVDHLLLKKARPSHIYDKGSRLFLAIFAFSFVFFLGKTPPVAYFMEKGFHQQAGSDQQGILALLSFLHAHENMKDLGLLHYFLGMEVYRQGRTLILRQQKYALDLLPRADMLDSRPLATPLTSGTELPKLDVTSLSDPTYFILLLSRLTVTISYTPRTRIKILPLGPPFTFC</sequence>